<dbReference type="AlphaFoldDB" id="A0A4Q1RKS6"/>
<comment type="caution">
    <text evidence="3">The sequence shown here is derived from an EMBL/GenBank/DDBJ whole genome shotgun (WGS) entry which is preliminary data.</text>
</comment>
<keyword evidence="1" id="KW-1133">Transmembrane helix</keyword>
<keyword evidence="4" id="KW-1185">Reference proteome</keyword>
<feature type="transmembrane region" description="Helical" evidence="1">
    <location>
        <begin position="155"/>
        <end position="172"/>
    </location>
</feature>
<dbReference type="OrthoDB" id="5508079at2"/>
<organism evidence="3 4">
    <name type="scientific">Blautia faecicola</name>
    <dbReference type="NCBI Taxonomy" id="2509240"/>
    <lineage>
        <taxon>Bacteria</taxon>
        <taxon>Bacillati</taxon>
        <taxon>Bacillota</taxon>
        <taxon>Clostridia</taxon>
        <taxon>Lachnospirales</taxon>
        <taxon>Lachnospiraceae</taxon>
        <taxon>Blautia</taxon>
    </lineage>
</organism>
<dbReference type="EMBL" id="SDKC01000001">
    <property type="protein sequence ID" value="RXS76404.1"/>
    <property type="molecule type" value="Genomic_DNA"/>
</dbReference>
<dbReference type="Proteomes" id="UP000290106">
    <property type="component" value="Unassembled WGS sequence"/>
</dbReference>
<dbReference type="Pfam" id="PF01478">
    <property type="entry name" value="Peptidase_A24"/>
    <property type="match status" value="1"/>
</dbReference>
<feature type="domain" description="Prepilin type IV endopeptidase peptidase" evidence="2">
    <location>
        <begin position="7"/>
        <end position="110"/>
    </location>
</feature>
<dbReference type="RefSeq" id="WP_129259054.1">
    <property type="nucleotide sequence ID" value="NZ_JBGKFY010000003.1"/>
</dbReference>
<feature type="transmembrane region" description="Helical" evidence="1">
    <location>
        <begin position="55"/>
        <end position="73"/>
    </location>
</feature>
<evidence type="ECO:0000256" key="1">
    <source>
        <dbReference type="SAM" id="Phobius"/>
    </source>
</evidence>
<evidence type="ECO:0000313" key="4">
    <source>
        <dbReference type="Proteomes" id="UP000290106"/>
    </source>
</evidence>
<accession>A0A4Q1RKS6</accession>
<evidence type="ECO:0000313" key="3">
    <source>
        <dbReference type="EMBL" id="RXS76404.1"/>
    </source>
</evidence>
<evidence type="ECO:0000259" key="2">
    <source>
        <dbReference type="Pfam" id="PF01478"/>
    </source>
</evidence>
<dbReference type="InterPro" id="IPR000045">
    <property type="entry name" value="Prepilin_IV_endopep_pep"/>
</dbReference>
<name>A0A4Q1RKS6_9FIRM</name>
<dbReference type="GO" id="GO:0004190">
    <property type="term" value="F:aspartic-type endopeptidase activity"/>
    <property type="evidence" value="ECO:0007669"/>
    <property type="project" value="InterPro"/>
</dbReference>
<dbReference type="Gene3D" id="1.20.120.1220">
    <property type="match status" value="1"/>
</dbReference>
<reference evidence="3 4" key="1">
    <citation type="submission" date="2019-01" db="EMBL/GenBank/DDBJ databases">
        <title>Blautia sp. nov. KGMB01111 isolated human feces.</title>
        <authorList>
            <person name="Park J.-E."/>
            <person name="Kim J.-S."/>
            <person name="Park S.-H."/>
        </authorList>
    </citation>
    <scope>NUCLEOTIDE SEQUENCE [LARGE SCALE GENOMIC DNA]</scope>
    <source>
        <strain evidence="3 4">KGMB01111</strain>
    </source>
</reference>
<sequence length="174" mass="19786">MDFSMLFCIIFTMGAVFFDCKWEKVPNLWILTGWQISMTEHLCRQVAQGLGEAVFRFWGGSLLVLFLFFPLFLGKMIGTGDIKVFAVLGSVFGPGKILGCIVSAFLLGALESVFFLFFRCDWRQRFLYFLQYVQRACTERSLPPYLVPGKRPENIHFTIPILGSVLLLYLGGRG</sequence>
<feature type="transmembrane region" description="Helical" evidence="1">
    <location>
        <begin position="85"/>
        <end position="118"/>
    </location>
</feature>
<dbReference type="GO" id="GO:0016020">
    <property type="term" value="C:membrane"/>
    <property type="evidence" value="ECO:0007669"/>
    <property type="project" value="InterPro"/>
</dbReference>
<keyword evidence="1" id="KW-0472">Membrane</keyword>
<protein>
    <recommendedName>
        <fullName evidence="2">Prepilin type IV endopeptidase peptidase domain-containing protein</fullName>
    </recommendedName>
</protein>
<gene>
    <name evidence="3" type="ORF">ETP43_15155</name>
</gene>
<keyword evidence="1" id="KW-0812">Transmembrane</keyword>
<proteinExistence type="predicted"/>